<dbReference type="KEGG" id="tpal:117651645"/>
<dbReference type="SUPFAM" id="SSF55550">
    <property type="entry name" value="SH2 domain"/>
    <property type="match status" value="2"/>
</dbReference>
<sequence length="1050" mass="117449">MYIPTSATSSPCAPCALGKLKQYHQLMNELLTGAVAAPMAMLKPQPNIPPPHAAHAALGAPVLGVQQTQNKDNPNFDVCSSKCYDSKMPPTLAPPLLVDADNYMLRDARPRSLSHGALQRPPRPPSGPQGPHGPHGPLDLDMFCVRETVNSLAAAVQKLNLPSRGTSPVSTSSENTSVTSKSNCSSSNSEETSVPPSCARTRSLHGMLCTCRLTCCCLCVSLSSPDCHACLHNVCARLSAGLPCQRNPDAVPPITLIRNKRISEWTSANVVEWMAALNMYNYVDVFKSKDVKGADLLHLDKDKLLNMGVKDEFHQKAILVCVEELQHCPVPYEPDDNSCDTANTHNMRLYSFSELQRCDKCDKFLRGLQHQGLICHDCGLVAHRTCSATGLQPCVPRAGQLQRVPASPAFGVALCSEFDPREQPAPRLVQLCVQALETHAINDQSLNLYKQYRSTPPPERMGSLVSRLNEGDWNHLKLCSYEPSVVACVLHKYLRELPDQVIPIMWYDRFIDASRIRNDEQCTQRLLKLVEDLPLHHRATLSYLMGHLVRMCQKQHARGHHEPPTVLIQSLCHVLIRPPWERIIQVVYNAEAHIRITELLLMHGPWGEVLPEFARAPALPPRKLSRSGGGPGGPGTPGFPGSPAPGPPGTPLAEHEAEKAPPELPSLEESEWYWGDISREDVSDKLMDTPDGTYLVRDASNKSGEYTLTLRKDGTNKLIKICSRNGRYGFSDPFKFSSVPELINYYKSNSLLHCNPTLDIKLRYPVSRFQQEDDGMGTVDIEKLGEKLRETQKVLEDKSSQYHRIQDDFKKSSQEITIKQQSLEAFGEAINLFREQIKTQEKFQREAQPHEVKGLMDNVDVLKQRLKSLEDSKTQLEHNLTQQKTYNRTLDREMTSLRSEITILVQTNNKLVSRLRVLGIGNQRLQRYLGNEAAVLPDTDGWPHHDEKTWYLPKCTRTEADRMLAGRPDGTFLIRQSSTSNKYALSIQCKGTTNHCIISHTEKGYGFAEPFNIHSSLKALVLHYATSSLEEHNEVLKTTLQYPVNAKNFY</sequence>
<feature type="domain" description="Rho-GAP" evidence="10">
    <location>
        <begin position="412"/>
        <end position="608"/>
    </location>
</feature>
<feature type="region of interest" description="Disordered" evidence="6">
    <location>
        <begin position="620"/>
        <end position="665"/>
    </location>
</feature>
<dbReference type="CDD" id="cd00159">
    <property type="entry name" value="RhoGAP"/>
    <property type="match status" value="1"/>
</dbReference>
<dbReference type="SUPFAM" id="SSF57889">
    <property type="entry name" value="Cysteine-rich domain"/>
    <property type="match status" value="1"/>
</dbReference>
<dbReference type="SMART" id="SM00252">
    <property type="entry name" value="SH2"/>
    <property type="match status" value="2"/>
</dbReference>
<dbReference type="PANTHER" id="PTHR10155:SF10">
    <property type="entry name" value="PI3K21B, ISOFORM B"/>
    <property type="match status" value="1"/>
</dbReference>
<feature type="domain" description="SAM" evidence="9">
    <location>
        <begin position="265"/>
        <end position="328"/>
    </location>
</feature>
<keyword evidence="11" id="KW-1185">Reference proteome</keyword>
<evidence type="ECO:0000259" key="9">
    <source>
        <dbReference type="PROSITE" id="PS50105"/>
    </source>
</evidence>
<dbReference type="Gene3D" id="3.30.505.10">
    <property type="entry name" value="SH2 domain"/>
    <property type="match status" value="2"/>
</dbReference>
<keyword evidence="1" id="KW-0479">Metal-binding</keyword>
<organism evidence="12">
    <name type="scientific">Thrips palmi</name>
    <name type="common">Melon thrips</name>
    <dbReference type="NCBI Taxonomy" id="161013"/>
    <lineage>
        <taxon>Eukaryota</taxon>
        <taxon>Metazoa</taxon>
        <taxon>Ecdysozoa</taxon>
        <taxon>Arthropoda</taxon>
        <taxon>Hexapoda</taxon>
        <taxon>Insecta</taxon>
        <taxon>Pterygota</taxon>
        <taxon>Neoptera</taxon>
        <taxon>Paraneoptera</taxon>
        <taxon>Thysanoptera</taxon>
        <taxon>Terebrantia</taxon>
        <taxon>Thripoidea</taxon>
        <taxon>Thripidae</taxon>
        <taxon>Thrips</taxon>
    </lineage>
</organism>
<dbReference type="FunFam" id="3.30.505.10:FF:000100">
    <property type="entry name" value="phosphatidylinositol 3-kinase regulatory subunit gamma"/>
    <property type="match status" value="1"/>
</dbReference>
<dbReference type="Gene3D" id="1.10.287.1490">
    <property type="match status" value="1"/>
</dbReference>
<evidence type="ECO:0000313" key="12">
    <source>
        <dbReference type="RefSeq" id="XP_034251727.1"/>
    </source>
</evidence>
<dbReference type="GO" id="GO:0005942">
    <property type="term" value="C:phosphatidylinositol 3-kinase complex"/>
    <property type="evidence" value="ECO:0007669"/>
    <property type="project" value="TreeGrafter"/>
</dbReference>
<evidence type="ECO:0000259" key="10">
    <source>
        <dbReference type="PROSITE" id="PS50238"/>
    </source>
</evidence>
<dbReference type="PROSITE" id="PS50105">
    <property type="entry name" value="SAM_DOMAIN"/>
    <property type="match status" value="1"/>
</dbReference>
<proteinExistence type="predicted"/>
<dbReference type="InterPro" id="IPR008936">
    <property type="entry name" value="Rho_GTPase_activation_prot"/>
</dbReference>
<dbReference type="Proteomes" id="UP000515158">
    <property type="component" value="Unplaced"/>
</dbReference>
<feature type="compositionally biased region" description="Pro residues" evidence="6">
    <location>
        <begin position="640"/>
        <end position="650"/>
    </location>
</feature>
<dbReference type="CDD" id="cd20830">
    <property type="entry name" value="C1_PIK3R-like_rpt2"/>
    <property type="match status" value="1"/>
</dbReference>
<dbReference type="InterPro" id="IPR000198">
    <property type="entry name" value="RhoGAP_dom"/>
</dbReference>
<dbReference type="PRINTS" id="PR00401">
    <property type="entry name" value="SH2DOMAIN"/>
</dbReference>
<dbReference type="Pfam" id="PF07647">
    <property type="entry name" value="SAM_2"/>
    <property type="match status" value="1"/>
</dbReference>
<dbReference type="PROSITE" id="PS50238">
    <property type="entry name" value="RHOGAP"/>
    <property type="match status" value="1"/>
</dbReference>
<dbReference type="PANTHER" id="PTHR10155">
    <property type="entry name" value="PHOSPHATIDYLINOSITOL 3-KINASE REGULATORY SUBUNIT"/>
    <property type="match status" value="1"/>
</dbReference>
<dbReference type="PROSITE" id="PS00479">
    <property type="entry name" value="ZF_DAG_PE_1"/>
    <property type="match status" value="1"/>
</dbReference>
<evidence type="ECO:0000256" key="4">
    <source>
        <dbReference type="PROSITE-ProRule" id="PRU00191"/>
    </source>
</evidence>
<dbReference type="InterPro" id="IPR001660">
    <property type="entry name" value="SAM"/>
</dbReference>
<reference evidence="12" key="1">
    <citation type="submission" date="2025-08" db="UniProtKB">
        <authorList>
            <consortium name="RefSeq"/>
        </authorList>
    </citation>
    <scope>IDENTIFICATION</scope>
    <source>
        <tissue evidence="12">Total insect</tissue>
    </source>
</reference>
<evidence type="ECO:0000256" key="1">
    <source>
        <dbReference type="ARBA" id="ARBA00022723"/>
    </source>
</evidence>
<feature type="coiled-coil region" evidence="5">
    <location>
        <begin position="852"/>
        <end position="879"/>
    </location>
</feature>
<protein>
    <submittedName>
        <fullName evidence="12">Phosphatidylinositol 3-kinase regulatory subunit alpha isoform X1</fullName>
    </submittedName>
</protein>
<dbReference type="InterPro" id="IPR036860">
    <property type="entry name" value="SH2_dom_sf"/>
</dbReference>
<dbReference type="InterPro" id="IPR032498">
    <property type="entry name" value="PI3K_P85_iSH2"/>
</dbReference>
<dbReference type="SMART" id="SM00454">
    <property type="entry name" value="SAM"/>
    <property type="match status" value="1"/>
</dbReference>
<dbReference type="Gene3D" id="1.10.150.50">
    <property type="entry name" value="Transcription Factor, Ets-1"/>
    <property type="match status" value="1"/>
</dbReference>
<gene>
    <name evidence="12" type="primary">LOC117651645</name>
</gene>
<dbReference type="FunFam" id="1.10.150.50:FF:000146">
    <property type="entry name" value="Phosphatidylinositol 3-kinase regulatory subunit alpha-like Protein"/>
    <property type="match status" value="1"/>
</dbReference>
<dbReference type="CTD" id="33203"/>
<keyword evidence="5" id="KW-0175">Coiled coil</keyword>
<dbReference type="SMART" id="SM00324">
    <property type="entry name" value="RhoGAP"/>
    <property type="match status" value="1"/>
</dbReference>
<evidence type="ECO:0000256" key="3">
    <source>
        <dbReference type="ARBA" id="ARBA00022999"/>
    </source>
</evidence>
<evidence type="ECO:0000256" key="6">
    <source>
        <dbReference type="SAM" id="MobiDB-lite"/>
    </source>
</evidence>
<dbReference type="InterPro" id="IPR013761">
    <property type="entry name" value="SAM/pointed_sf"/>
</dbReference>
<accession>A0A6P9A1R4</accession>
<evidence type="ECO:0000313" key="11">
    <source>
        <dbReference type="Proteomes" id="UP000515158"/>
    </source>
</evidence>
<dbReference type="RefSeq" id="XP_034251727.1">
    <property type="nucleotide sequence ID" value="XM_034395836.1"/>
</dbReference>
<feature type="domain" description="SH2" evidence="7">
    <location>
        <begin position="672"/>
        <end position="766"/>
    </location>
</feature>
<feature type="domain" description="SH2" evidence="7">
    <location>
        <begin position="950"/>
        <end position="1044"/>
    </location>
</feature>
<dbReference type="GO" id="GO:0046872">
    <property type="term" value="F:metal ion binding"/>
    <property type="evidence" value="ECO:0007669"/>
    <property type="project" value="UniProtKB-KW"/>
</dbReference>
<dbReference type="InterPro" id="IPR046349">
    <property type="entry name" value="C1-like_sf"/>
</dbReference>
<dbReference type="Pfam" id="PF00017">
    <property type="entry name" value="SH2"/>
    <property type="match status" value="2"/>
</dbReference>
<dbReference type="FunFam" id="3.30.505.10:FF:000080">
    <property type="entry name" value="Pi3K21B, isoform C"/>
    <property type="match status" value="1"/>
</dbReference>
<dbReference type="GO" id="GO:0008286">
    <property type="term" value="P:insulin receptor signaling pathway"/>
    <property type="evidence" value="ECO:0007669"/>
    <property type="project" value="TreeGrafter"/>
</dbReference>
<dbReference type="CDD" id="cd09942">
    <property type="entry name" value="SH2_nSH2_p85_like"/>
    <property type="match status" value="1"/>
</dbReference>
<keyword evidence="3 4" id="KW-0727">SH2 domain</keyword>
<dbReference type="GO" id="GO:0046935">
    <property type="term" value="F:1-phosphatidylinositol-3-kinase regulator activity"/>
    <property type="evidence" value="ECO:0007669"/>
    <property type="project" value="TreeGrafter"/>
</dbReference>
<dbReference type="SUPFAM" id="SSF47769">
    <property type="entry name" value="SAM/Pointed domain"/>
    <property type="match status" value="1"/>
</dbReference>
<dbReference type="InterPro" id="IPR035022">
    <property type="entry name" value="PI3kinase_P85_nSH2"/>
</dbReference>
<evidence type="ECO:0000256" key="2">
    <source>
        <dbReference type="ARBA" id="ARBA00022833"/>
    </source>
</evidence>
<evidence type="ECO:0000259" key="8">
    <source>
        <dbReference type="PROSITE" id="PS50081"/>
    </source>
</evidence>
<dbReference type="AlphaFoldDB" id="A0A6P9A1R4"/>
<feature type="compositionally biased region" description="Low complexity" evidence="6">
    <location>
        <begin position="166"/>
        <end position="197"/>
    </location>
</feature>
<dbReference type="Gene3D" id="1.10.555.10">
    <property type="entry name" value="Rho GTPase activation protein"/>
    <property type="match status" value="1"/>
</dbReference>
<dbReference type="SUPFAM" id="SSF48350">
    <property type="entry name" value="GTPase activation domain, GAP"/>
    <property type="match status" value="1"/>
</dbReference>
<dbReference type="GeneID" id="117651645"/>
<dbReference type="Gene3D" id="3.30.60.20">
    <property type="match status" value="1"/>
</dbReference>
<dbReference type="InterPro" id="IPR000980">
    <property type="entry name" value="SH2"/>
</dbReference>
<dbReference type="InParanoid" id="A0A6P9A1R4"/>
<dbReference type="SMART" id="SM00109">
    <property type="entry name" value="C1"/>
    <property type="match status" value="1"/>
</dbReference>
<feature type="region of interest" description="Disordered" evidence="6">
    <location>
        <begin position="162"/>
        <end position="198"/>
    </location>
</feature>
<dbReference type="PROSITE" id="PS50081">
    <property type="entry name" value="ZF_DAG_PE_2"/>
    <property type="match status" value="1"/>
</dbReference>
<feature type="domain" description="Phorbol-ester/DAG-type" evidence="8">
    <location>
        <begin position="344"/>
        <end position="394"/>
    </location>
</feature>
<dbReference type="PROSITE" id="PS50001">
    <property type="entry name" value="SH2"/>
    <property type="match status" value="2"/>
</dbReference>
<dbReference type="OrthoDB" id="3175255at2759"/>
<dbReference type="Pfam" id="PF16454">
    <property type="entry name" value="PI3K_P85_iSH2"/>
    <property type="match status" value="1"/>
</dbReference>
<feature type="compositionally biased region" description="Gly residues" evidence="6">
    <location>
        <begin position="627"/>
        <end position="638"/>
    </location>
</feature>
<name>A0A6P9A1R4_THRPL</name>
<dbReference type="GO" id="GO:0046854">
    <property type="term" value="P:phosphatidylinositol phosphate biosynthetic process"/>
    <property type="evidence" value="ECO:0007669"/>
    <property type="project" value="TreeGrafter"/>
</dbReference>
<feature type="region of interest" description="Disordered" evidence="6">
    <location>
        <begin position="113"/>
        <end position="138"/>
    </location>
</feature>
<keyword evidence="2" id="KW-0862">Zinc</keyword>
<dbReference type="Pfam" id="PF00130">
    <property type="entry name" value="C1_1"/>
    <property type="match status" value="1"/>
</dbReference>
<dbReference type="InterPro" id="IPR002219">
    <property type="entry name" value="PKC_DAG/PE"/>
</dbReference>
<evidence type="ECO:0000259" key="7">
    <source>
        <dbReference type="PROSITE" id="PS50001"/>
    </source>
</evidence>
<dbReference type="CDD" id="cd12923">
    <property type="entry name" value="iSH2_PI3K_IA_R"/>
    <property type="match status" value="1"/>
</dbReference>
<evidence type="ECO:0000256" key="5">
    <source>
        <dbReference type="SAM" id="Coils"/>
    </source>
</evidence>
<dbReference type="PRINTS" id="PR00678">
    <property type="entry name" value="PI3KINASEP85"/>
</dbReference>
<dbReference type="Pfam" id="PF00620">
    <property type="entry name" value="RhoGAP"/>
    <property type="match status" value="1"/>
</dbReference>